<accession>A0A832PML5</accession>
<name>A0A832PML5_9RHOB</name>
<dbReference type="AlphaFoldDB" id="A0A832PML5"/>
<protein>
    <submittedName>
        <fullName evidence="1">Uncharacterized protein</fullName>
    </submittedName>
</protein>
<evidence type="ECO:0000313" key="2">
    <source>
        <dbReference type="Proteomes" id="UP000580830"/>
    </source>
</evidence>
<sequence>MMTNTYLPDDQWDELRDLIALRGAEDAADEITFEMARCEAAELLADMGVMPESCRADCELAA</sequence>
<dbReference type="RefSeq" id="WP_303730373.1">
    <property type="nucleotide sequence ID" value="NZ_DULP01000142.1"/>
</dbReference>
<proteinExistence type="predicted"/>
<evidence type="ECO:0000313" key="1">
    <source>
        <dbReference type="EMBL" id="HHW34329.1"/>
    </source>
</evidence>
<organism evidence="1 2">
    <name type="scientific">Paracoccus solventivorans</name>
    <dbReference type="NCBI Taxonomy" id="53463"/>
    <lineage>
        <taxon>Bacteria</taxon>
        <taxon>Pseudomonadati</taxon>
        <taxon>Pseudomonadota</taxon>
        <taxon>Alphaproteobacteria</taxon>
        <taxon>Rhodobacterales</taxon>
        <taxon>Paracoccaceae</taxon>
        <taxon>Paracoccus</taxon>
    </lineage>
</organism>
<reference evidence="1 2" key="1">
    <citation type="journal article" date="2020" name="Biotechnol. Biofuels">
        <title>New insights from the biogas microbiome by comprehensive genome-resolved metagenomics of nearly 1600 species originating from multiple anaerobic digesters.</title>
        <authorList>
            <person name="Campanaro S."/>
            <person name="Treu L."/>
            <person name="Rodriguez-R L.M."/>
            <person name="Kovalovszki A."/>
            <person name="Ziels R.M."/>
            <person name="Maus I."/>
            <person name="Zhu X."/>
            <person name="Kougias P.G."/>
            <person name="Basile A."/>
            <person name="Luo G."/>
            <person name="Schluter A."/>
            <person name="Konstantinidis K.T."/>
            <person name="Angelidaki I."/>
        </authorList>
    </citation>
    <scope>NUCLEOTIDE SEQUENCE [LARGE SCALE GENOMIC DNA]</scope>
    <source>
        <strain evidence="1">AS04akNAM_125</strain>
    </source>
</reference>
<dbReference type="Proteomes" id="UP000580830">
    <property type="component" value="Unassembled WGS sequence"/>
</dbReference>
<gene>
    <name evidence="1" type="ORF">GXX24_09365</name>
</gene>
<comment type="caution">
    <text evidence="1">The sequence shown here is derived from an EMBL/GenBank/DDBJ whole genome shotgun (WGS) entry which is preliminary data.</text>
</comment>
<dbReference type="EMBL" id="DULP01000142">
    <property type="protein sequence ID" value="HHW34329.1"/>
    <property type="molecule type" value="Genomic_DNA"/>
</dbReference>